<comment type="subcellular location">
    <subcellularLocation>
        <location evidence="1">Cell envelope</location>
    </subcellularLocation>
    <subcellularLocation>
        <location evidence="2">Cell outer membrane</location>
    </subcellularLocation>
    <subcellularLocation>
        <location evidence="3">Secreted</location>
    </subcellularLocation>
</comment>
<evidence type="ECO:0000259" key="9">
    <source>
        <dbReference type="Pfam" id="PF18962"/>
    </source>
</evidence>
<evidence type="ECO:0000256" key="1">
    <source>
        <dbReference type="ARBA" id="ARBA00004196"/>
    </source>
</evidence>
<dbReference type="InterPro" id="IPR059226">
    <property type="entry name" value="Choice_anch_Q_dom"/>
</dbReference>
<evidence type="ECO:0000256" key="5">
    <source>
        <dbReference type="ARBA" id="ARBA00022729"/>
    </source>
</evidence>
<dbReference type="OrthoDB" id="1094867at2"/>
<dbReference type="GO" id="GO:0009279">
    <property type="term" value="C:cell outer membrane"/>
    <property type="evidence" value="ECO:0007669"/>
    <property type="project" value="UniProtKB-SubCell"/>
</dbReference>
<feature type="domain" description="Secretion system C-terminal sorting" evidence="9">
    <location>
        <begin position="430"/>
        <end position="496"/>
    </location>
</feature>
<dbReference type="EMBL" id="QBKT01000004">
    <property type="protein sequence ID" value="PTX61731.1"/>
    <property type="molecule type" value="Genomic_DNA"/>
</dbReference>
<evidence type="ECO:0000256" key="7">
    <source>
        <dbReference type="ARBA" id="ARBA00023237"/>
    </source>
</evidence>
<dbReference type="InterPro" id="IPR012334">
    <property type="entry name" value="Pectin_lyas_fold"/>
</dbReference>
<evidence type="ECO:0000256" key="3">
    <source>
        <dbReference type="ARBA" id="ARBA00004613"/>
    </source>
</evidence>
<dbReference type="Proteomes" id="UP000244090">
    <property type="component" value="Unassembled WGS sequence"/>
</dbReference>
<feature type="signal peptide" evidence="8">
    <location>
        <begin position="1"/>
        <end position="19"/>
    </location>
</feature>
<dbReference type="AlphaFoldDB" id="A0A2T6C081"/>
<evidence type="ECO:0000256" key="6">
    <source>
        <dbReference type="ARBA" id="ARBA00023136"/>
    </source>
</evidence>
<dbReference type="InterPro" id="IPR026444">
    <property type="entry name" value="Secre_tail"/>
</dbReference>
<dbReference type="NCBIfam" id="NF041518">
    <property type="entry name" value="choice_anch_Q"/>
    <property type="match status" value="1"/>
</dbReference>
<dbReference type="GO" id="GO:0005576">
    <property type="term" value="C:extracellular region"/>
    <property type="evidence" value="ECO:0007669"/>
    <property type="project" value="UniProtKB-SubCell"/>
</dbReference>
<name>A0A2T6C081_9FLAO</name>
<dbReference type="NCBIfam" id="TIGR04183">
    <property type="entry name" value="Por_Secre_tail"/>
    <property type="match status" value="1"/>
</dbReference>
<dbReference type="Pfam" id="PF02415">
    <property type="entry name" value="Chlam_PMP"/>
    <property type="match status" value="1"/>
</dbReference>
<organism evidence="10 11">
    <name type="scientific">Kordia periserrulae</name>
    <dbReference type="NCBI Taxonomy" id="701523"/>
    <lineage>
        <taxon>Bacteria</taxon>
        <taxon>Pseudomonadati</taxon>
        <taxon>Bacteroidota</taxon>
        <taxon>Flavobacteriia</taxon>
        <taxon>Flavobacteriales</taxon>
        <taxon>Flavobacteriaceae</taxon>
        <taxon>Kordia</taxon>
    </lineage>
</organism>
<keyword evidence="7" id="KW-0998">Cell outer membrane</keyword>
<reference evidence="10 11" key="1">
    <citation type="submission" date="2018-04" db="EMBL/GenBank/DDBJ databases">
        <title>Genomic Encyclopedia of Archaeal and Bacterial Type Strains, Phase II (KMG-II): from individual species to whole genera.</title>
        <authorList>
            <person name="Goeker M."/>
        </authorList>
    </citation>
    <scope>NUCLEOTIDE SEQUENCE [LARGE SCALE GENOMIC DNA]</scope>
    <source>
        <strain evidence="10 11">DSM 25731</strain>
    </source>
</reference>
<dbReference type="Pfam" id="PF18962">
    <property type="entry name" value="Por_Secre_tail"/>
    <property type="match status" value="1"/>
</dbReference>
<dbReference type="RefSeq" id="WP_108114941.1">
    <property type="nucleotide sequence ID" value="NZ_QBKT01000004.1"/>
</dbReference>
<dbReference type="InterPro" id="IPR003368">
    <property type="entry name" value="POMP_repeat"/>
</dbReference>
<dbReference type="Gene3D" id="2.160.20.10">
    <property type="entry name" value="Single-stranded right-handed beta-helix, Pectin lyase-like"/>
    <property type="match status" value="1"/>
</dbReference>
<keyword evidence="4" id="KW-0964">Secreted</keyword>
<evidence type="ECO:0000256" key="4">
    <source>
        <dbReference type="ARBA" id="ARBA00022525"/>
    </source>
</evidence>
<evidence type="ECO:0000313" key="10">
    <source>
        <dbReference type="EMBL" id="PTX61731.1"/>
    </source>
</evidence>
<comment type="caution">
    <text evidence="10">The sequence shown here is derived from an EMBL/GenBank/DDBJ whole genome shotgun (WGS) entry which is preliminary data.</text>
</comment>
<sequence>MKQITTLLLFIFCSSLGYAQTVNIQGNPYGGNPYVTIQAAVDASTNPSDVILITGVHTESVTIQKSLTLRGTDPTIDIIQAAAAPASDGTGTRVLSLDEGNFNISVENLGIRHGNISDNGGGIFVDKVTGSVTLSNLIIENNYCTNNGGGIGLAGTVATIIGCTIQNNTSTQDGGAILAAPNNASNLNSVIDIEQSLIDSNTGRNGGAIYINGNPNFGNDWLIDVNITNTTVSNNTATSASGGNGGGAIFSASRPWTVNNTIGNITLKLVHATFYGNSHAALNKSGIQFGSAAVTNFSIYNSIVVYTDDIATKAINFANSNTTDVVNSILGGLNAAPTAIIDDVAKNNEKGRTATFAGITTGLTDQGGDTLVFAIDGNSTADDFCTATTGITLPSVDQRGYSREGVVDAGAFEFGGTLGTSDRTLTQIKVFPNPSSNVVYITGINNIESVKIYSMLGQLQKEVYSLSTIPVSDLSAGTYLMRIESNGTKTTKRLLIN</sequence>
<dbReference type="SUPFAM" id="SSF51126">
    <property type="entry name" value="Pectin lyase-like"/>
    <property type="match status" value="1"/>
</dbReference>
<accession>A0A2T6C081</accession>
<keyword evidence="5 8" id="KW-0732">Signal</keyword>
<dbReference type="InterPro" id="IPR006626">
    <property type="entry name" value="PbH1"/>
</dbReference>
<gene>
    <name evidence="10" type="ORF">C8N46_104375</name>
</gene>
<evidence type="ECO:0000256" key="8">
    <source>
        <dbReference type="SAM" id="SignalP"/>
    </source>
</evidence>
<proteinExistence type="predicted"/>
<protein>
    <submittedName>
        <fullName evidence="10">Putative secreted protein (Por secretion system target)</fullName>
    </submittedName>
</protein>
<keyword evidence="11" id="KW-1185">Reference proteome</keyword>
<evidence type="ECO:0000313" key="11">
    <source>
        <dbReference type="Proteomes" id="UP000244090"/>
    </source>
</evidence>
<dbReference type="SMART" id="SM00710">
    <property type="entry name" value="PbH1"/>
    <property type="match status" value="5"/>
</dbReference>
<keyword evidence="6" id="KW-0472">Membrane</keyword>
<dbReference type="InterPro" id="IPR011050">
    <property type="entry name" value="Pectin_lyase_fold/virulence"/>
</dbReference>
<feature type="chain" id="PRO_5015705538" evidence="8">
    <location>
        <begin position="20"/>
        <end position="497"/>
    </location>
</feature>
<evidence type="ECO:0000256" key="2">
    <source>
        <dbReference type="ARBA" id="ARBA00004442"/>
    </source>
</evidence>